<accession>A0A328DGZ1</accession>
<name>A0A328DGZ1_9ASTE</name>
<dbReference type="InterPro" id="IPR011905">
    <property type="entry name" value="GlrX-like_pln_2"/>
</dbReference>
<sequence>MEEAVERLTAEHGVVIFSTTGCCLCYAVNALFQKLGVTPHVHIVDTDHRDGGGDVRSALASATDWANSDPLPAVFIGGKLVGSTSEVMALHLSGSLLPLLGPYRRQ</sequence>
<proteinExistence type="inferred from homology"/>
<evidence type="ECO:0000256" key="3">
    <source>
        <dbReference type="ARBA" id="ARBA00022490"/>
    </source>
</evidence>
<dbReference type="Pfam" id="PF00462">
    <property type="entry name" value="Glutaredoxin"/>
    <property type="match status" value="1"/>
</dbReference>
<dbReference type="PROSITE" id="PS51354">
    <property type="entry name" value="GLUTAREDOXIN_2"/>
    <property type="match status" value="1"/>
</dbReference>
<protein>
    <recommendedName>
        <fullName evidence="5">Glutaredoxin domain-containing protein</fullName>
    </recommendedName>
</protein>
<dbReference type="EMBL" id="NQVE01000156">
    <property type="protein sequence ID" value="RAL43539.1"/>
    <property type="molecule type" value="Genomic_DNA"/>
</dbReference>
<dbReference type="GO" id="GO:0005737">
    <property type="term" value="C:cytoplasm"/>
    <property type="evidence" value="ECO:0007669"/>
    <property type="project" value="UniProtKB-SubCell"/>
</dbReference>
<dbReference type="InterPro" id="IPR002109">
    <property type="entry name" value="Glutaredoxin"/>
</dbReference>
<keyword evidence="3" id="KW-0963">Cytoplasm</keyword>
<comment type="subcellular location">
    <subcellularLocation>
        <location evidence="1">Cytoplasm</location>
    </subcellularLocation>
</comment>
<dbReference type="Proteomes" id="UP000249390">
    <property type="component" value="Unassembled WGS sequence"/>
</dbReference>
<dbReference type="AlphaFoldDB" id="A0A328DGZ1"/>
<comment type="caution">
    <text evidence="6">The sequence shown here is derived from an EMBL/GenBank/DDBJ whole genome shotgun (WGS) entry which is preliminary data.</text>
</comment>
<evidence type="ECO:0000313" key="6">
    <source>
        <dbReference type="EMBL" id="RAL43539.1"/>
    </source>
</evidence>
<feature type="domain" description="Glutaredoxin" evidence="5">
    <location>
        <begin position="14"/>
        <end position="81"/>
    </location>
</feature>
<keyword evidence="7" id="KW-1185">Reference proteome</keyword>
<reference evidence="6 7" key="1">
    <citation type="submission" date="2018-06" db="EMBL/GenBank/DDBJ databases">
        <title>The Genome of Cuscuta australis (Dodder) Provides Insight into the Evolution of Plant Parasitism.</title>
        <authorList>
            <person name="Liu H."/>
        </authorList>
    </citation>
    <scope>NUCLEOTIDE SEQUENCE [LARGE SCALE GENOMIC DNA]</scope>
    <source>
        <strain evidence="7">cv. Yunnan</strain>
        <tissue evidence="6">Vines</tissue>
    </source>
</reference>
<keyword evidence="4" id="KW-0676">Redox-active center</keyword>
<gene>
    <name evidence="6" type="ORF">DM860_012680</name>
</gene>
<dbReference type="PROSITE" id="PS51257">
    <property type="entry name" value="PROKAR_LIPOPROTEIN"/>
    <property type="match status" value="1"/>
</dbReference>
<evidence type="ECO:0000256" key="4">
    <source>
        <dbReference type="ARBA" id="ARBA00023284"/>
    </source>
</evidence>
<comment type="similarity">
    <text evidence="2">Belongs to the glutaredoxin family. CC-type subfamily.</text>
</comment>
<evidence type="ECO:0000259" key="5">
    <source>
        <dbReference type="Pfam" id="PF00462"/>
    </source>
</evidence>
<dbReference type="SUPFAM" id="SSF52833">
    <property type="entry name" value="Thioredoxin-like"/>
    <property type="match status" value="1"/>
</dbReference>
<evidence type="ECO:0000256" key="2">
    <source>
        <dbReference type="ARBA" id="ARBA00007568"/>
    </source>
</evidence>
<evidence type="ECO:0000256" key="1">
    <source>
        <dbReference type="ARBA" id="ARBA00004496"/>
    </source>
</evidence>
<dbReference type="NCBIfam" id="TIGR02189">
    <property type="entry name" value="GlrX-like_plant"/>
    <property type="match status" value="1"/>
</dbReference>
<dbReference type="InterPro" id="IPR036249">
    <property type="entry name" value="Thioredoxin-like_sf"/>
</dbReference>
<organism evidence="6 7">
    <name type="scientific">Cuscuta australis</name>
    <dbReference type="NCBI Taxonomy" id="267555"/>
    <lineage>
        <taxon>Eukaryota</taxon>
        <taxon>Viridiplantae</taxon>
        <taxon>Streptophyta</taxon>
        <taxon>Embryophyta</taxon>
        <taxon>Tracheophyta</taxon>
        <taxon>Spermatophyta</taxon>
        <taxon>Magnoliopsida</taxon>
        <taxon>eudicotyledons</taxon>
        <taxon>Gunneridae</taxon>
        <taxon>Pentapetalae</taxon>
        <taxon>asterids</taxon>
        <taxon>lamiids</taxon>
        <taxon>Solanales</taxon>
        <taxon>Convolvulaceae</taxon>
        <taxon>Cuscuteae</taxon>
        <taxon>Cuscuta</taxon>
        <taxon>Cuscuta subgen. Grammica</taxon>
        <taxon>Cuscuta sect. Cleistogrammica</taxon>
    </lineage>
</organism>
<evidence type="ECO:0000313" key="7">
    <source>
        <dbReference type="Proteomes" id="UP000249390"/>
    </source>
</evidence>
<dbReference type="Gene3D" id="3.40.30.10">
    <property type="entry name" value="Glutaredoxin"/>
    <property type="match status" value="1"/>
</dbReference>
<dbReference type="PANTHER" id="PTHR10168">
    <property type="entry name" value="GLUTAREDOXIN"/>
    <property type="match status" value="1"/>
</dbReference>